<evidence type="ECO:0000313" key="1">
    <source>
        <dbReference type="EMBL" id="TWT21643.1"/>
    </source>
</evidence>
<accession>A0A5C5U5M8</accession>
<name>A0A5C5U5M8_9GAMM</name>
<protein>
    <submittedName>
        <fullName evidence="1">Uncharacterized protein</fullName>
    </submittedName>
</protein>
<dbReference type="RefSeq" id="WP_146309739.1">
    <property type="nucleotide sequence ID" value="NZ_VOHE01000001.1"/>
</dbReference>
<comment type="caution">
    <text evidence="1">The sequence shown here is derived from an EMBL/GenBank/DDBJ whole genome shotgun (WGS) entry which is preliminary data.</text>
</comment>
<gene>
    <name evidence="1" type="ORF">FQY79_00445</name>
</gene>
<reference evidence="1 2" key="1">
    <citation type="submission" date="2019-07" db="EMBL/GenBank/DDBJ databases">
        <title>Luteimonas sp. YD-1 nov., isolated from acidic soil.</title>
        <authorList>
            <person name="Zhou J."/>
        </authorList>
    </citation>
    <scope>NUCLEOTIDE SEQUENCE [LARGE SCALE GENOMIC DNA]</scope>
    <source>
        <strain evidence="1 2">YD-1</strain>
    </source>
</reference>
<organism evidence="1 2">
    <name type="scientific">Luteimonas wenzhouensis</name>
    <dbReference type="NCBI Taxonomy" id="2599615"/>
    <lineage>
        <taxon>Bacteria</taxon>
        <taxon>Pseudomonadati</taxon>
        <taxon>Pseudomonadota</taxon>
        <taxon>Gammaproteobacteria</taxon>
        <taxon>Lysobacterales</taxon>
        <taxon>Lysobacteraceae</taxon>
        <taxon>Luteimonas</taxon>
    </lineage>
</organism>
<dbReference type="EMBL" id="VOHE01000001">
    <property type="protein sequence ID" value="TWT21643.1"/>
    <property type="molecule type" value="Genomic_DNA"/>
</dbReference>
<dbReference type="AlphaFoldDB" id="A0A5C5U5M8"/>
<sequence length="207" mass="22682">MNAKDKGASGLPLDLAGVDFFTKARGVLNDRWRELSEKYQVDGGFSYSQVAAANDTLEQLFRGQIDRDKFREAIEDAVDIILLSHVQSLDKNEKNAASDLHGHIVGTLRINALTPAMTELLVAMHAALRLGLPADAATLTKPPSGRPSNAERDRAVIRYMQGEDRMRELMAAAGTPGAWRSKAESYKEAARIFGLSVKTIRNICARS</sequence>
<keyword evidence="2" id="KW-1185">Reference proteome</keyword>
<dbReference type="Proteomes" id="UP000315949">
    <property type="component" value="Unassembled WGS sequence"/>
</dbReference>
<proteinExistence type="predicted"/>
<evidence type="ECO:0000313" key="2">
    <source>
        <dbReference type="Proteomes" id="UP000315949"/>
    </source>
</evidence>